<evidence type="ECO:0000256" key="1">
    <source>
        <dbReference type="SAM" id="SignalP"/>
    </source>
</evidence>
<gene>
    <name evidence="3" type="ORF">A3K86_07200</name>
</gene>
<comment type="caution">
    <text evidence="3">The sequence shown here is derived from an EMBL/GenBank/DDBJ whole genome shotgun (WGS) entry which is preliminary data.</text>
</comment>
<keyword evidence="4" id="KW-1185">Reference proteome</keyword>
<evidence type="ECO:0000313" key="4">
    <source>
        <dbReference type="Proteomes" id="UP000078503"/>
    </source>
</evidence>
<proteinExistence type="predicted"/>
<dbReference type="STRING" id="858640.A3K86_07200"/>
<keyword evidence="1" id="KW-0732">Signal</keyword>
<name>A0A178KP14_9GAMM</name>
<feature type="chain" id="PRO_5008090501" description="Haem-binding uptake Tiki superfamily ChaN domain-containing protein" evidence="1">
    <location>
        <begin position="21"/>
        <end position="317"/>
    </location>
</feature>
<dbReference type="PIRSF" id="PIRSF020419">
    <property type="entry name" value="Fe_uptake_reg_CjrA_prd"/>
    <property type="match status" value="1"/>
</dbReference>
<dbReference type="Gene3D" id="3.40.50.11550">
    <property type="match status" value="1"/>
</dbReference>
<organism evidence="3 4">
    <name type="scientific">Photobacterium jeanii</name>
    <dbReference type="NCBI Taxonomy" id="858640"/>
    <lineage>
        <taxon>Bacteria</taxon>
        <taxon>Pseudomonadati</taxon>
        <taxon>Pseudomonadota</taxon>
        <taxon>Gammaproteobacteria</taxon>
        <taxon>Vibrionales</taxon>
        <taxon>Vibrionaceae</taxon>
        <taxon>Photobacterium</taxon>
    </lineage>
</organism>
<sequence>MKKWLSLGCLSLLMGCTSQSAPVASSLSSAPTFYDYTIRSPQGEVLSVTQLADAVKDADIVLVGEWHGHPAAHLLQAQLLAAMYSNNSNIALSMEQFTRDKQTVVDDYLQGKLGEAELKKQGNAWPNYTSDYRPLVEFAKANKLDVIAANAPKPIVRCIGKFGGDYLAKLPANERAWVADSLTLSKDAYQEKFIRSMHHGNEAKTLRQFAAQTAWDDTMAESMVNYLANHPNTQILHTAGLFHVAEGLGTASRIASRNPKLKVVMVTPINADSPLDGNAPDYQVEMMALPKQYHSKEAMMAAMGKIHGRNKTLQCYE</sequence>
<protein>
    <recommendedName>
        <fullName evidence="2">Haem-binding uptake Tiki superfamily ChaN domain-containing protein</fullName>
    </recommendedName>
</protein>
<dbReference type="Proteomes" id="UP000078503">
    <property type="component" value="Unassembled WGS sequence"/>
</dbReference>
<dbReference type="EMBL" id="LVHF01000012">
    <property type="protein sequence ID" value="OAN18665.1"/>
    <property type="molecule type" value="Genomic_DNA"/>
</dbReference>
<dbReference type="CDD" id="cd14727">
    <property type="entry name" value="ChanN-like"/>
    <property type="match status" value="1"/>
</dbReference>
<evidence type="ECO:0000259" key="2">
    <source>
        <dbReference type="Pfam" id="PF04187"/>
    </source>
</evidence>
<dbReference type="InterPro" id="IPR007314">
    <property type="entry name" value="Cofac_haem-bd_dom"/>
</dbReference>
<feature type="domain" description="Haem-binding uptake Tiki superfamily ChaN" evidence="2">
    <location>
        <begin position="52"/>
        <end position="254"/>
    </location>
</feature>
<accession>A0A178KP14</accession>
<dbReference type="AlphaFoldDB" id="A0A178KP14"/>
<dbReference type="PROSITE" id="PS51257">
    <property type="entry name" value="PROKAR_LIPOPROTEIN"/>
    <property type="match status" value="1"/>
</dbReference>
<dbReference type="OrthoDB" id="1680202at2"/>
<dbReference type="InterPro" id="IPR016773">
    <property type="entry name" value="Fe3_uptake_reg_CjrA_prd"/>
</dbReference>
<dbReference type="SUPFAM" id="SSF159501">
    <property type="entry name" value="EreA/ChaN-like"/>
    <property type="match status" value="1"/>
</dbReference>
<dbReference type="RefSeq" id="WP_068329837.1">
    <property type="nucleotide sequence ID" value="NZ_LVHF01000012.1"/>
</dbReference>
<feature type="signal peptide" evidence="1">
    <location>
        <begin position="1"/>
        <end position="20"/>
    </location>
</feature>
<dbReference type="Pfam" id="PF04187">
    <property type="entry name" value="Cofac_haem_bdg"/>
    <property type="match status" value="1"/>
</dbReference>
<evidence type="ECO:0000313" key="3">
    <source>
        <dbReference type="EMBL" id="OAN18665.1"/>
    </source>
</evidence>
<reference evidence="3 4" key="1">
    <citation type="submission" date="2016-03" db="EMBL/GenBank/DDBJ databases">
        <title>Photobacterium proteolyticum sp. nov. a protease producing bacterium isolated from ocean sediments of Laizhou Bay.</title>
        <authorList>
            <person name="Li Y."/>
        </authorList>
    </citation>
    <scope>NUCLEOTIDE SEQUENCE [LARGE SCALE GENOMIC DNA]</scope>
    <source>
        <strain evidence="3 4">R-40508</strain>
    </source>
</reference>